<proteinExistence type="predicted"/>
<dbReference type="HOGENOM" id="CLU_180476_1_1_1"/>
<dbReference type="AlphaFoldDB" id="A0A0C2WSK1"/>
<keyword evidence="2" id="KW-1185">Reference proteome</keyword>
<dbReference type="OrthoDB" id="2989020at2759"/>
<protein>
    <submittedName>
        <fullName evidence="1">Uncharacterized protein</fullName>
    </submittedName>
</protein>
<gene>
    <name evidence="1" type="ORF">M378DRAFT_85203</name>
</gene>
<dbReference type="STRING" id="946122.A0A0C2WSK1"/>
<feature type="non-terminal residue" evidence="1">
    <location>
        <position position="86"/>
    </location>
</feature>
<evidence type="ECO:0000313" key="2">
    <source>
        <dbReference type="Proteomes" id="UP000054549"/>
    </source>
</evidence>
<sequence length="86" mass="10057">MRSPNHRILPNFIGQSFPRRDDPTIAHFYSACMLMLLKPWRDLQNDLKETSQTWTESFHQFLQSATDRAKLIVSGIQYFHDCDTAA</sequence>
<evidence type="ECO:0000313" key="1">
    <source>
        <dbReference type="EMBL" id="KIL59323.1"/>
    </source>
</evidence>
<dbReference type="Proteomes" id="UP000054549">
    <property type="component" value="Unassembled WGS sequence"/>
</dbReference>
<name>A0A0C2WSK1_AMAMK</name>
<dbReference type="EMBL" id="KN818317">
    <property type="protein sequence ID" value="KIL59323.1"/>
    <property type="molecule type" value="Genomic_DNA"/>
</dbReference>
<reference evidence="1 2" key="1">
    <citation type="submission" date="2014-04" db="EMBL/GenBank/DDBJ databases">
        <title>Evolutionary Origins and Diversification of the Mycorrhizal Mutualists.</title>
        <authorList>
            <consortium name="DOE Joint Genome Institute"/>
            <consortium name="Mycorrhizal Genomics Consortium"/>
            <person name="Kohler A."/>
            <person name="Kuo A."/>
            <person name="Nagy L.G."/>
            <person name="Floudas D."/>
            <person name="Copeland A."/>
            <person name="Barry K.W."/>
            <person name="Cichocki N."/>
            <person name="Veneault-Fourrey C."/>
            <person name="LaButti K."/>
            <person name="Lindquist E.A."/>
            <person name="Lipzen A."/>
            <person name="Lundell T."/>
            <person name="Morin E."/>
            <person name="Murat C."/>
            <person name="Riley R."/>
            <person name="Ohm R."/>
            <person name="Sun H."/>
            <person name="Tunlid A."/>
            <person name="Henrissat B."/>
            <person name="Grigoriev I.V."/>
            <person name="Hibbett D.S."/>
            <person name="Martin F."/>
        </authorList>
    </citation>
    <scope>NUCLEOTIDE SEQUENCE [LARGE SCALE GENOMIC DNA]</scope>
    <source>
        <strain evidence="1 2">Koide BX008</strain>
    </source>
</reference>
<organism evidence="1 2">
    <name type="scientific">Amanita muscaria (strain Koide BX008)</name>
    <dbReference type="NCBI Taxonomy" id="946122"/>
    <lineage>
        <taxon>Eukaryota</taxon>
        <taxon>Fungi</taxon>
        <taxon>Dikarya</taxon>
        <taxon>Basidiomycota</taxon>
        <taxon>Agaricomycotina</taxon>
        <taxon>Agaricomycetes</taxon>
        <taxon>Agaricomycetidae</taxon>
        <taxon>Agaricales</taxon>
        <taxon>Pluteineae</taxon>
        <taxon>Amanitaceae</taxon>
        <taxon>Amanita</taxon>
    </lineage>
</organism>
<dbReference type="InParanoid" id="A0A0C2WSK1"/>
<accession>A0A0C2WSK1</accession>